<feature type="region of interest" description="Disordered" evidence="1">
    <location>
        <begin position="383"/>
        <end position="404"/>
    </location>
</feature>
<reference evidence="3 4" key="1">
    <citation type="submission" date="2024-10" db="EMBL/GenBank/DDBJ databases">
        <title>The Natural Products Discovery Center: Release of the First 8490 Sequenced Strains for Exploring Actinobacteria Biosynthetic Diversity.</title>
        <authorList>
            <person name="Kalkreuter E."/>
            <person name="Kautsar S.A."/>
            <person name="Yang D."/>
            <person name="Bader C.D."/>
            <person name="Teijaro C.N."/>
            <person name="Fluegel L."/>
            <person name="Davis C.M."/>
            <person name="Simpson J.R."/>
            <person name="Lauterbach L."/>
            <person name="Steele A.D."/>
            <person name="Gui C."/>
            <person name="Meng S."/>
            <person name="Li G."/>
            <person name="Viehrig K."/>
            <person name="Ye F."/>
            <person name="Su P."/>
            <person name="Kiefer A.F."/>
            <person name="Nichols A."/>
            <person name="Cepeda A.J."/>
            <person name="Yan W."/>
            <person name="Fan B."/>
            <person name="Jiang Y."/>
            <person name="Adhikari A."/>
            <person name="Zheng C.-J."/>
            <person name="Schuster L."/>
            <person name="Cowan T.M."/>
            <person name="Smanski M.J."/>
            <person name="Chevrette M.G."/>
            <person name="De Carvalho L.P.S."/>
            <person name="Shen B."/>
        </authorList>
    </citation>
    <scope>NUCLEOTIDE SEQUENCE [LARGE SCALE GENOMIC DNA]</scope>
    <source>
        <strain evidence="3 4">NPDC020602</strain>
    </source>
</reference>
<gene>
    <name evidence="3" type="ORF">ACH407_17955</name>
</gene>
<comment type="caution">
    <text evidence="3">The sequence shown here is derived from an EMBL/GenBank/DDBJ whole genome shotgun (WGS) entry which is preliminary data.</text>
</comment>
<dbReference type="Proteomes" id="UP001611339">
    <property type="component" value="Unassembled WGS sequence"/>
</dbReference>
<proteinExistence type="predicted"/>
<sequence length="422" mass="44089">MSAALAVMPRVRMPRFQAVAPRLSSLRQGADQAADTLKRLRGDVQQAAGGIGRLASELRTAGASVRTLGSTASGTASSVRRIQRSKAGAGVRKLGTAAGKARTAAGKFGPAIGGILSILAPMLPVADVITKLMDTYGTVMTVASVAMTGVNLAMRANPIGFLVGILVPVAAWLIEYAMQTETGQRIMKQVFQAALKGFQSVWNFLQPVIKLIGTAVGTYVKAYLTLFKTALKGIGSAIDGIRRIGGAVSSAANAMRGIASRTMGAVKNAVKPVLTFITDKIPGFFRHAKDAVAKALRGMGDLVKGALSAVLGVVKGPINGLIAFANWIIDGLDKLSFKVPLTNKKFGVDIDKIPMLAEGGVVFPGADSAPRIDPLTVLESRRVPAADEPPRAPHRLRDFHEDPGAGPRAVAEDLLFLAGAHC</sequence>
<protein>
    <submittedName>
        <fullName evidence="3">Tape-measure protein</fullName>
    </submittedName>
</protein>
<name>A0ABW7U9D9_9ACTN</name>
<feature type="transmembrane region" description="Helical" evidence="2">
    <location>
        <begin position="108"/>
        <end position="129"/>
    </location>
</feature>
<accession>A0ABW7U9D9</accession>
<keyword evidence="2" id="KW-1133">Transmembrane helix</keyword>
<keyword evidence="2" id="KW-0812">Transmembrane</keyword>
<dbReference type="RefSeq" id="WP_398710143.1">
    <property type="nucleotide sequence ID" value="NZ_JBIRUI010000007.1"/>
</dbReference>
<organism evidence="3 4">
    <name type="scientific">Streptomyces litmocidini</name>
    <dbReference type="NCBI Taxonomy" id="67318"/>
    <lineage>
        <taxon>Bacteria</taxon>
        <taxon>Bacillati</taxon>
        <taxon>Actinomycetota</taxon>
        <taxon>Actinomycetes</taxon>
        <taxon>Kitasatosporales</taxon>
        <taxon>Streptomycetaceae</taxon>
        <taxon>Streptomyces</taxon>
    </lineage>
</organism>
<evidence type="ECO:0000313" key="4">
    <source>
        <dbReference type="Proteomes" id="UP001611339"/>
    </source>
</evidence>
<feature type="compositionally biased region" description="Basic and acidic residues" evidence="1">
    <location>
        <begin position="383"/>
        <end position="403"/>
    </location>
</feature>
<keyword evidence="2" id="KW-0472">Membrane</keyword>
<evidence type="ECO:0000256" key="2">
    <source>
        <dbReference type="SAM" id="Phobius"/>
    </source>
</evidence>
<feature type="transmembrane region" description="Helical" evidence="2">
    <location>
        <begin position="159"/>
        <end position="178"/>
    </location>
</feature>
<evidence type="ECO:0000313" key="3">
    <source>
        <dbReference type="EMBL" id="MFI1715439.1"/>
    </source>
</evidence>
<keyword evidence="4" id="KW-1185">Reference proteome</keyword>
<evidence type="ECO:0000256" key="1">
    <source>
        <dbReference type="SAM" id="MobiDB-lite"/>
    </source>
</evidence>
<dbReference type="EMBL" id="JBIRUI010000007">
    <property type="protein sequence ID" value="MFI1715439.1"/>
    <property type="molecule type" value="Genomic_DNA"/>
</dbReference>